<dbReference type="SUPFAM" id="SSF56112">
    <property type="entry name" value="Protein kinase-like (PK-like)"/>
    <property type="match status" value="1"/>
</dbReference>
<feature type="domain" description="Protein kinase" evidence="1">
    <location>
        <begin position="1"/>
        <end position="139"/>
    </location>
</feature>
<evidence type="ECO:0000313" key="2">
    <source>
        <dbReference type="EMBL" id="KIO17990.1"/>
    </source>
</evidence>
<dbReference type="AlphaFoldDB" id="A0A0C3PT93"/>
<dbReference type="PROSITE" id="PS50011">
    <property type="entry name" value="PROTEIN_KINASE_DOM"/>
    <property type="match status" value="1"/>
</dbReference>
<dbReference type="Proteomes" id="UP000054248">
    <property type="component" value="Unassembled WGS sequence"/>
</dbReference>
<dbReference type="Gene3D" id="1.10.510.10">
    <property type="entry name" value="Transferase(Phosphotransferase) domain 1"/>
    <property type="match status" value="1"/>
</dbReference>
<keyword evidence="3" id="KW-1185">Reference proteome</keyword>
<name>A0A0C3PT93_9AGAM</name>
<dbReference type="OrthoDB" id="4062651at2759"/>
<accession>A0A0C3PT93</accession>
<dbReference type="GO" id="GO:0004672">
    <property type="term" value="F:protein kinase activity"/>
    <property type="evidence" value="ECO:0007669"/>
    <property type="project" value="InterPro"/>
</dbReference>
<dbReference type="EMBL" id="KN823324">
    <property type="protein sequence ID" value="KIO17990.1"/>
    <property type="molecule type" value="Genomic_DNA"/>
</dbReference>
<reference evidence="2 3" key="1">
    <citation type="submission" date="2014-04" db="EMBL/GenBank/DDBJ databases">
        <authorList>
            <consortium name="DOE Joint Genome Institute"/>
            <person name="Kuo A."/>
            <person name="Girlanda M."/>
            <person name="Perotto S."/>
            <person name="Kohler A."/>
            <person name="Nagy L.G."/>
            <person name="Floudas D."/>
            <person name="Copeland A."/>
            <person name="Barry K.W."/>
            <person name="Cichocki N."/>
            <person name="Veneault-Fourrey C."/>
            <person name="LaButti K."/>
            <person name="Lindquist E.A."/>
            <person name="Lipzen A."/>
            <person name="Lundell T."/>
            <person name="Morin E."/>
            <person name="Murat C."/>
            <person name="Sun H."/>
            <person name="Tunlid A."/>
            <person name="Henrissat B."/>
            <person name="Grigoriev I.V."/>
            <person name="Hibbett D.S."/>
            <person name="Martin F."/>
            <person name="Nordberg H.P."/>
            <person name="Cantor M.N."/>
            <person name="Hua S.X."/>
        </authorList>
    </citation>
    <scope>NUCLEOTIDE SEQUENCE [LARGE SCALE GENOMIC DNA]</scope>
    <source>
        <strain evidence="2 3">MUT 4182</strain>
    </source>
</reference>
<dbReference type="InterPro" id="IPR000719">
    <property type="entry name" value="Prot_kinase_dom"/>
</dbReference>
<proteinExistence type="predicted"/>
<reference evidence="3" key="2">
    <citation type="submission" date="2015-01" db="EMBL/GenBank/DDBJ databases">
        <title>Evolutionary Origins and Diversification of the Mycorrhizal Mutualists.</title>
        <authorList>
            <consortium name="DOE Joint Genome Institute"/>
            <consortium name="Mycorrhizal Genomics Consortium"/>
            <person name="Kohler A."/>
            <person name="Kuo A."/>
            <person name="Nagy L.G."/>
            <person name="Floudas D."/>
            <person name="Copeland A."/>
            <person name="Barry K.W."/>
            <person name="Cichocki N."/>
            <person name="Veneault-Fourrey C."/>
            <person name="LaButti K."/>
            <person name="Lindquist E.A."/>
            <person name="Lipzen A."/>
            <person name="Lundell T."/>
            <person name="Morin E."/>
            <person name="Murat C."/>
            <person name="Riley R."/>
            <person name="Ohm R."/>
            <person name="Sun H."/>
            <person name="Tunlid A."/>
            <person name="Henrissat B."/>
            <person name="Grigoriev I.V."/>
            <person name="Hibbett D.S."/>
            <person name="Martin F."/>
        </authorList>
    </citation>
    <scope>NUCLEOTIDE SEQUENCE [LARGE SCALE GENOMIC DNA]</scope>
    <source>
        <strain evidence="3">MUT 4182</strain>
    </source>
</reference>
<organism evidence="2 3">
    <name type="scientific">Tulasnella calospora MUT 4182</name>
    <dbReference type="NCBI Taxonomy" id="1051891"/>
    <lineage>
        <taxon>Eukaryota</taxon>
        <taxon>Fungi</taxon>
        <taxon>Dikarya</taxon>
        <taxon>Basidiomycota</taxon>
        <taxon>Agaricomycotina</taxon>
        <taxon>Agaricomycetes</taxon>
        <taxon>Cantharellales</taxon>
        <taxon>Tulasnellaceae</taxon>
        <taxon>Tulasnella</taxon>
    </lineage>
</organism>
<evidence type="ECO:0000259" key="1">
    <source>
        <dbReference type="PROSITE" id="PS50011"/>
    </source>
</evidence>
<dbReference type="PROSITE" id="PS00109">
    <property type="entry name" value="PROTEIN_KINASE_TYR"/>
    <property type="match status" value="1"/>
</dbReference>
<dbReference type="InterPro" id="IPR008266">
    <property type="entry name" value="Tyr_kinase_AS"/>
</dbReference>
<dbReference type="InterPro" id="IPR011009">
    <property type="entry name" value="Kinase-like_dom_sf"/>
</dbReference>
<sequence length="139" mass="15859">MEYLGTATEAAPGWMTLWHFFNSKGFATRYLEAIEKTLNDILAVMEAASVVHGDLRPNNIMLEVGCDGAPVDEGKGVNLKIVDFDWAGKSGDVNYPLQRNEDITWPASPWMPIVVAYDRTLVEDWWRQRFSLEFCRMEL</sequence>
<protein>
    <recommendedName>
        <fullName evidence="1">Protein kinase domain-containing protein</fullName>
    </recommendedName>
</protein>
<dbReference type="HOGENOM" id="CLU_1751043_0_0_1"/>
<evidence type="ECO:0000313" key="3">
    <source>
        <dbReference type="Proteomes" id="UP000054248"/>
    </source>
</evidence>
<gene>
    <name evidence="2" type="ORF">M407DRAFT_246595</name>
</gene>
<dbReference type="GO" id="GO:0005524">
    <property type="term" value="F:ATP binding"/>
    <property type="evidence" value="ECO:0007669"/>
    <property type="project" value="InterPro"/>
</dbReference>